<evidence type="ECO:0000313" key="2">
    <source>
        <dbReference type="Proteomes" id="UP000515369"/>
    </source>
</evidence>
<dbReference type="Proteomes" id="UP000515369">
    <property type="component" value="Chromosome"/>
</dbReference>
<name>A0A7G5GS69_9BACT</name>
<reference evidence="1 2" key="1">
    <citation type="submission" date="2020-07" db="EMBL/GenBank/DDBJ databases">
        <title>Spirosoma foliorum sp. nov., isolated from the leaves on the Nejang mountain Korea, Republic of.</title>
        <authorList>
            <person name="Ho H."/>
            <person name="Lee Y.-J."/>
            <person name="Nurcahyanto D.-A."/>
            <person name="Kim S.-G."/>
        </authorList>
    </citation>
    <scope>NUCLEOTIDE SEQUENCE [LARGE SCALE GENOMIC DNA]</scope>
    <source>
        <strain evidence="1 2">PL0136</strain>
    </source>
</reference>
<keyword evidence="2" id="KW-1185">Reference proteome</keyword>
<proteinExistence type="predicted"/>
<dbReference type="AlphaFoldDB" id="A0A7G5GS69"/>
<dbReference type="RefSeq" id="WP_182458990.1">
    <property type="nucleotide sequence ID" value="NZ_CP059732.1"/>
</dbReference>
<dbReference type="KEGG" id="sfol:H3H32_27740"/>
<protein>
    <submittedName>
        <fullName evidence="1">Uncharacterized protein</fullName>
    </submittedName>
</protein>
<accession>A0A7G5GS69</accession>
<gene>
    <name evidence="1" type="ORF">H3H32_27740</name>
</gene>
<evidence type="ECO:0000313" key="1">
    <source>
        <dbReference type="EMBL" id="QMW01711.1"/>
    </source>
</evidence>
<sequence length="214" mass="25254">MNSNQTIIDEYYNGDVKRFDDAYAEAITEGRKEMVQWNDLITAVTILPDLEDEGRELIEERLGYLPSDNVILPYEPYLRGLLQGYRQRQMTSCEFRHQVDEHVKLIRNADMMPNLYLIYDPEIYQNYDRTFSPYGYAVRSRLVWLLGYQPNLDHSLIAEMWLRDVFARDTIQLPETITAVDWKAITLIKYREVLLEHGQMAADASPLLQLHFIR</sequence>
<dbReference type="EMBL" id="CP059732">
    <property type="protein sequence ID" value="QMW01711.1"/>
    <property type="molecule type" value="Genomic_DNA"/>
</dbReference>
<organism evidence="1 2">
    <name type="scientific">Spirosoma foliorum</name>
    <dbReference type="NCBI Taxonomy" id="2710596"/>
    <lineage>
        <taxon>Bacteria</taxon>
        <taxon>Pseudomonadati</taxon>
        <taxon>Bacteroidota</taxon>
        <taxon>Cytophagia</taxon>
        <taxon>Cytophagales</taxon>
        <taxon>Cytophagaceae</taxon>
        <taxon>Spirosoma</taxon>
    </lineage>
</organism>